<dbReference type="EMBL" id="BMAO01013456">
    <property type="protein sequence ID" value="GFQ88999.1"/>
    <property type="molecule type" value="Genomic_DNA"/>
</dbReference>
<accession>A0A8X6KXM7</accession>
<dbReference type="OrthoDB" id="7449241at2759"/>
<organism evidence="1 2">
    <name type="scientific">Trichonephila clavata</name>
    <name type="common">Joro spider</name>
    <name type="synonym">Nephila clavata</name>
    <dbReference type="NCBI Taxonomy" id="2740835"/>
    <lineage>
        <taxon>Eukaryota</taxon>
        <taxon>Metazoa</taxon>
        <taxon>Ecdysozoa</taxon>
        <taxon>Arthropoda</taxon>
        <taxon>Chelicerata</taxon>
        <taxon>Arachnida</taxon>
        <taxon>Araneae</taxon>
        <taxon>Araneomorphae</taxon>
        <taxon>Entelegynae</taxon>
        <taxon>Araneoidea</taxon>
        <taxon>Nephilidae</taxon>
        <taxon>Trichonephila</taxon>
    </lineage>
</organism>
<sequence length="100" mass="11471">MEQSPAIVNQYFLYSTSGFLSYRTAAIFLGSTPVQRIAFVQKRICEIQLLQRYLYRFETPCKSPTEDVKLGSALVSQQLCQLLHVLPVHAFAVRLVETFR</sequence>
<name>A0A8X6KXM7_TRICU</name>
<reference evidence="1" key="1">
    <citation type="submission" date="2020-07" db="EMBL/GenBank/DDBJ databases">
        <title>Multicomponent nature underlies the extraordinary mechanical properties of spider dragline silk.</title>
        <authorList>
            <person name="Kono N."/>
            <person name="Nakamura H."/>
            <person name="Mori M."/>
            <person name="Yoshida Y."/>
            <person name="Ohtoshi R."/>
            <person name="Malay A.D."/>
            <person name="Moran D.A.P."/>
            <person name="Tomita M."/>
            <person name="Numata K."/>
            <person name="Arakawa K."/>
        </authorList>
    </citation>
    <scope>NUCLEOTIDE SEQUENCE</scope>
</reference>
<comment type="caution">
    <text evidence="1">The sequence shown here is derived from an EMBL/GenBank/DDBJ whole genome shotgun (WGS) entry which is preliminary data.</text>
</comment>
<evidence type="ECO:0000313" key="1">
    <source>
        <dbReference type="EMBL" id="GFQ88999.1"/>
    </source>
</evidence>
<dbReference type="Proteomes" id="UP000887116">
    <property type="component" value="Unassembled WGS sequence"/>
</dbReference>
<gene>
    <name evidence="1" type="ORF">TNCT_589731</name>
</gene>
<proteinExistence type="predicted"/>
<keyword evidence="2" id="KW-1185">Reference proteome</keyword>
<evidence type="ECO:0000313" key="2">
    <source>
        <dbReference type="Proteomes" id="UP000887116"/>
    </source>
</evidence>
<dbReference type="AlphaFoldDB" id="A0A8X6KXM7"/>
<protein>
    <submittedName>
        <fullName evidence="1">Uncharacterized protein</fullName>
    </submittedName>
</protein>